<evidence type="ECO:0008006" key="3">
    <source>
        <dbReference type="Google" id="ProtNLM"/>
    </source>
</evidence>
<evidence type="ECO:0000313" key="2">
    <source>
        <dbReference type="Proteomes" id="UP000320359"/>
    </source>
</evidence>
<dbReference type="RefSeq" id="WP_143235507.1">
    <property type="nucleotide sequence ID" value="NZ_VJWL01000001.1"/>
</dbReference>
<evidence type="ECO:0000313" key="1">
    <source>
        <dbReference type="EMBL" id="TRW50473.1"/>
    </source>
</evidence>
<dbReference type="InterPro" id="IPR043129">
    <property type="entry name" value="ATPase_NBD"/>
</dbReference>
<protein>
    <recommendedName>
        <fullName evidence="3">MSHA biogenesis protein MshI</fullName>
    </recommendedName>
</protein>
<dbReference type="AlphaFoldDB" id="A0A552X7B0"/>
<dbReference type="SUPFAM" id="SSF53067">
    <property type="entry name" value="Actin-like ATPase domain"/>
    <property type="match status" value="1"/>
</dbReference>
<gene>
    <name evidence="1" type="ORF">FM042_06515</name>
</gene>
<organism evidence="1 2">
    <name type="scientific">Aliidiomarina halalkaliphila</name>
    <dbReference type="NCBI Taxonomy" id="2593535"/>
    <lineage>
        <taxon>Bacteria</taxon>
        <taxon>Pseudomonadati</taxon>
        <taxon>Pseudomonadota</taxon>
        <taxon>Gammaproteobacteria</taxon>
        <taxon>Alteromonadales</taxon>
        <taxon>Idiomarinaceae</taxon>
        <taxon>Aliidiomarina</taxon>
    </lineage>
</organism>
<comment type="caution">
    <text evidence="1">The sequence shown here is derived from an EMBL/GenBank/DDBJ whole genome shotgun (WGS) entry which is preliminary data.</text>
</comment>
<sequence length="321" mass="35874">MLNWFSHKKRRLLVSFGICENTVQMAVMKADDESGSALEFEQQHFSLVVNDEQEIVEGDVPTAIDALLSKYKRLDFKHQWVQLVVSEPHVELVSVERPDVPDADVAAALQWTLRDLVSMPPADLITDYYDIPIQVSGSRKINVVAASRALLTSWVDVLTRHGLVVQGIVTDALALTLWTEPDQKLMLLNQHKGQRANLHIIVHQQLVLSRRLQQSFDLPNLNAADMTLLEDLAIELQRSQDFFSSQLRQAALAHIEFAFGHDKVETIAEVISAQLGMQVGMLSYPAWAKELGANDYSDLAALSGLLWLVNHAVPKEKRGAA</sequence>
<dbReference type="OrthoDB" id="5296002at2"/>
<reference evidence="1 2" key="1">
    <citation type="submission" date="2019-07" db="EMBL/GenBank/DDBJ databases">
        <authorList>
            <person name="Yang M."/>
            <person name="Zhao D."/>
            <person name="Xiang H."/>
        </authorList>
    </citation>
    <scope>NUCLEOTIDE SEQUENCE [LARGE SCALE GENOMIC DNA]</scope>
    <source>
        <strain evidence="1 2">IM1326</strain>
    </source>
</reference>
<dbReference type="EMBL" id="VJWL01000001">
    <property type="protein sequence ID" value="TRW50473.1"/>
    <property type="molecule type" value="Genomic_DNA"/>
</dbReference>
<keyword evidence="2" id="KW-1185">Reference proteome</keyword>
<proteinExistence type="predicted"/>
<dbReference type="Gene3D" id="3.30.420.380">
    <property type="match status" value="1"/>
</dbReference>
<accession>A0A552X7B0</accession>
<name>A0A552X7B0_9GAMM</name>
<dbReference type="Proteomes" id="UP000320359">
    <property type="component" value="Unassembled WGS sequence"/>
</dbReference>